<gene>
    <name evidence="1" type="ORF">D7004_20375</name>
</gene>
<name>A0A3N0BM28_9SPHI</name>
<organism evidence="1 2">
    <name type="scientific">Pedobacter jejuensis</name>
    <dbReference type="NCBI Taxonomy" id="1268550"/>
    <lineage>
        <taxon>Bacteria</taxon>
        <taxon>Pseudomonadati</taxon>
        <taxon>Bacteroidota</taxon>
        <taxon>Sphingobacteriia</taxon>
        <taxon>Sphingobacteriales</taxon>
        <taxon>Sphingobacteriaceae</taxon>
        <taxon>Pedobacter</taxon>
    </lineage>
</organism>
<reference evidence="1 2" key="1">
    <citation type="submission" date="2018-10" db="EMBL/GenBank/DDBJ databases">
        <title>Genome sequencing of Pedobacter jejuensis TNB23.</title>
        <authorList>
            <person name="Cho Y.-J."/>
            <person name="Cho A."/>
            <person name="Kim O.-S."/>
        </authorList>
    </citation>
    <scope>NUCLEOTIDE SEQUENCE [LARGE SCALE GENOMIC DNA]</scope>
    <source>
        <strain evidence="1 2">TNB23</strain>
    </source>
</reference>
<evidence type="ECO:0000313" key="1">
    <source>
        <dbReference type="EMBL" id="RNL49765.1"/>
    </source>
</evidence>
<keyword evidence="2" id="KW-1185">Reference proteome</keyword>
<evidence type="ECO:0000313" key="2">
    <source>
        <dbReference type="Proteomes" id="UP000274046"/>
    </source>
</evidence>
<sequence>MFISFDKSKLSEALSGISEEFREQIIDVYIEIKKRQVKSFFNDELDTVGLSSGKFCETVFRMIQKEVTGSFTPFDKHISNFPQELTKIIMAPAGAINESLRVIIPRALMFIYTLRNKRGIGHVGGDVEANQIDIGTIVKSVDWVVCELIRIYHNLPLEKAQLIVDSLNLKILPDLWNIDGKRRVLKSGLKFKEKIILLLYNELKNKASLEELFEWSEHSNKSTFKSSIINGLHKEKLIEFNKNTSEVSISPTGLALAESLIINQS</sequence>
<dbReference type="EMBL" id="RBEE01000045">
    <property type="protein sequence ID" value="RNL49765.1"/>
    <property type="molecule type" value="Genomic_DNA"/>
</dbReference>
<accession>A0A3N0BM28</accession>
<dbReference type="Proteomes" id="UP000274046">
    <property type="component" value="Unassembled WGS sequence"/>
</dbReference>
<comment type="caution">
    <text evidence="1">The sequence shown here is derived from an EMBL/GenBank/DDBJ whole genome shotgun (WGS) entry which is preliminary data.</text>
</comment>
<dbReference type="RefSeq" id="WP_123207665.1">
    <property type="nucleotide sequence ID" value="NZ_RBEE01000045.1"/>
</dbReference>
<dbReference type="OrthoDB" id="494805at2"/>
<proteinExistence type="predicted"/>
<protein>
    <submittedName>
        <fullName evidence="1">Uncharacterized protein</fullName>
    </submittedName>
</protein>
<dbReference type="AlphaFoldDB" id="A0A3N0BM28"/>